<dbReference type="Proteomes" id="UP000501690">
    <property type="component" value="Linkage Group LG10"/>
</dbReference>
<sequence>MCLPSIRSHNSRDIILSHNSRNAPARPSLRYHPKPYRPYTSKSHKPLPLHYHLALLQRRQAKASCRSPKGSRKPPCAIVFTTFKLSLGGIIHVAKR</sequence>
<keyword evidence="3" id="KW-1185">Reference proteome</keyword>
<accession>A0A4D6NAS5</accession>
<proteinExistence type="predicted"/>
<organism evidence="2 3">
    <name type="scientific">Vigna unguiculata</name>
    <name type="common">Cowpea</name>
    <dbReference type="NCBI Taxonomy" id="3917"/>
    <lineage>
        <taxon>Eukaryota</taxon>
        <taxon>Viridiplantae</taxon>
        <taxon>Streptophyta</taxon>
        <taxon>Embryophyta</taxon>
        <taxon>Tracheophyta</taxon>
        <taxon>Spermatophyta</taxon>
        <taxon>Magnoliopsida</taxon>
        <taxon>eudicotyledons</taxon>
        <taxon>Gunneridae</taxon>
        <taxon>Pentapetalae</taxon>
        <taxon>rosids</taxon>
        <taxon>fabids</taxon>
        <taxon>Fabales</taxon>
        <taxon>Fabaceae</taxon>
        <taxon>Papilionoideae</taxon>
        <taxon>50 kb inversion clade</taxon>
        <taxon>NPAAA clade</taxon>
        <taxon>indigoferoid/millettioid clade</taxon>
        <taxon>Phaseoleae</taxon>
        <taxon>Vigna</taxon>
    </lineage>
</organism>
<evidence type="ECO:0000313" key="2">
    <source>
        <dbReference type="EMBL" id="QCE10943.1"/>
    </source>
</evidence>
<name>A0A4D6NAS5_VIGUN</name>
<evidence type="ECO:0000256" key="1">
    <source>
        <dbReference type="SAM" id="MobiDB-lite"/>
    </source>
</evidence>
<feature type="region of interest" description="Disordered" evidence="1">
    <location>
        <begin position="18"/>
        <end position="45"/>
    </location>
</feature>
<evidence type="ECO:0000313" key="3">
    <source>
        <dbReference type="Proteomes" id="UP000501690"/>
    </source>
</evidence>
<dbReference type="EMBL" id="CP039354">
    <property type="protein sequence ID" value="QCE10943.1"/>
    <property type="molecule type" value="Genomic_DNA"/>
</dbReference>
<dbReference type="AlphaFoldDB" id="A0A4D6NAS5"/>
<protein>
    <submittedName>
        <fullName evidence="2">Uncharacterized protein</fullName>
    </submittedName>
</protein>
<gene>
    <name evidence="2" type="ORF">DEO72_LG10g2176</name>
</gene>
<reference evidence="2 3" key="1">
    <citation type="submission" date="2019-04" db="EMBL/GenBank/DDBJ databases">
        <title>An improved genome assembly and genetic linkage map for asparagus bean, Vigna unguiculata ssp. sesquipedialis.</title>
        <authorList>
            <person name="Xia Q."/>
            <person name="Zhang R."/>
            <person name="Dong Y."/>
        </authorList>
    </citation>
    <scope>NUCLEOTIDE SEQUENCE [LARGE SCALE GENOMIC DNA]</scope>
    <source>
        <tissue evidence="2">Leaf</tissue>
    </source>
</reference>